<evidence type="ECO:0000313" key="1">
    <source>
        <dbReference type="EMBL" id="CAI8797532.1"/>
    </source>
</evidence>
<keyword evidence="2" id="KW-1185">Reference proteome</keyword>
<dbReference type="EMBL" id="OX458333">
    <property type="protein sequence ID" value="CAI8797532.1"/>
    <property type="molecule type" value="Genomic_DNA"/>
</dbReference>
<accession>A0ABM9HZV0</accession>
<reference evidence="1 2" key="1">
    <citation type="submission" date="2023-03" db="EMBL/GenBank/DDBJ databases">
        <authorList>
            <person name="Pearce D."/>
        </authorList>
    </citation>
    <scope>NUCLEOTIDE SEQUENCE [LARGE SCALE GENOMIC DNA]</scope>
    <source>
        <strain evidence="1">Msz</strain>
    </source>
</reference>
<name>A0ABM9HZV0_9GAMM</name>
<proteinExistence type="predicted"/>
<dbReference type="Proteomes" id="UP001162030">
    <property type="component" value="Chromosome"/>
</dbReference>
<sequence>MSIDVKSDTLVARDEGGRTFVVDLKDRTVTESR</sequence>
<gene>
    <name evidence="1" type="ORF">MSZNOR_1523</name>
</gene>
<evidence type="ECO:0000313" key="2">
    <source>
        <dbReference type="Proteomes" id="UP001162030"/>
    </source>
</evidence>
<organism evidence="1 2">
    <name type="scientific">Methylocaldum szegediense</name>
    <dbReference type="NCBI Taxonomy" id="73780"/>
    <lineage>
        <taxon>Bacteria</taxon>
        <taxon>Pseudomonadati</taxon>
        <taxon>Pseudomonadota</taxon>
        <taxon>Gammaproteobacteria</taxon>
        <taxon>Methylococcales</taxon>
        <taxon>Methylococcaceae</taxon>
        <taxon>Methylocaldum</taxon>
    </lineage>
</organism>
<protein>
    <submittedName>
        <fullName evidence="1">Uncharacterized protein</fullName>
    </submittedName>
</protein>